<feature type="domain" description="NAD-dependent epimerase/dehydratase" evidence="1">
    <location>
        <begin position="17"/>
        <end position="231"/>
    </location>
</feature>
<protein>
    <recommendedName>
        <fullName evidence="1">NAD-dependent epimerase/dehydratase domain-containing protein</fullName>
    </recommendedName>
</protein>
<dbReference type="Pfam" id="PF01370">
    <property type="entry name" value="Epimerase"/>
    <property type="match status" value="1"/>
</dbReference>
<dbReference type="OrthoDB" id="7181637at2"/>
<dbReference type="AlphaFoldDB" id="A0A2U0SFU7"/>
<dbReference type="RefSeq" id="WP_116469568.1">
    <property type="nucleotide sequence ID" value="NZ_QENQ01000001.1"/>
</dbReference>
<sequence length="319" mass="33823">MLTPSILAHLRQGDRRIVVTGASGWVGLATLECLLDALGSEAFARQVVCFGSVARTLALRGGKSVEQRPLAEIASLPAQPSWLLHFAFLTKDRAIDMDEAAYRAANDAISHRVLGALDAIGVDGVFLASSGAAYRADDAAAAPEMRLYGAMKREDEDRFAAWAERSAKTLVIARIFNVTGPYINKHQAYAFASFLLDALAGRTIEVRAPRAVVRAYVPIREIIALGLSLLASAQPGMVIRFDSGGTPMELAEVAQAIAAALPGAGVHRAAIGIAQADIYHGDVDAYANLLSAHGIPSTPISEQILDTMTYLKTLAEDAA</sequence>
<evidence type="ECO:0000259" key="1">
    <source>
        <dbReference type="Pfam" id="PF01370"/>
    </source>
</evidence>
<dbReference type="InterPro" id="IPR036291">
    <property type="entry name" value="NAD(P)-bd_dom_sf"/>
</dbReference>
<dbReference type="InterPro" id="IPR001509">
    <property type="entry name" value="Epimerase_deHydtase"/>
</dbReference>
<comment type="caution">
    <text evidence="2">The sequence shown here is derived from an EMBL/GenBank/DDBJ whole genome shotgun (WGS) entry which is preliminary data.</text>
</comment>
<accession>A0A2U0SFU7</accession>
<dbReference type="Gene3D" id="3.40.50.720">
    <property type="entry name" value="NAD(P)-binding Rossmann-like Domain"/>
    <property type="match status" value="1"/>
</dbReference>
<dbReference type="SUPFAM" id="SSF51735">
    <property type="entry name" value="NAD(P)-binding Rossmann-fold domains"/>
    <property type="match status" value="1"/>
</dbReference>
<dbReference type="EMBL" id="QENQ01000001">
    <property type="protein sequence ID" value="PVX30155.1"/>
    <property type="molecule type" value="Genomic_DNA"/>
</dbReference>
<keyword evidence="3" id="KW-1185">Reference proteome</keyword>
<evidence type="ECO:0000313" key="2">
    <source>
        <dbReference type="EMBL" id="PVX30155.1"/>
    </source>
</evidence>
<organism evidence="2 3">
    <name type="scientific">Sphingomonas pokkalii</name>
    <dbReference type="NCBI Taxonomy" id="2175090"/>
    <lineage>
        <taxon>Bacteria</taxon>
        <taxon>Pseudomonadati</taxon>
        <taxon>Pseudomonadota</taxon>
        <taxon>Alphaproteobacteria</taxon>
        <taxon>Sphingomonadales</taxon>
        <taxon>Sphingomonadaceae</taxon>
        <taxon>Sphingomonas</taxon>
    </lineage>
</organism>
<reference evidence="2 3" key="1">
    <citation type="submission" date="2018-05" db="EMBL/GenBank/DDBJ databases">
        <title>Description of Sphingomonas pokkalii sp nov, isolated from the rhizosphere of saline tolerant pokkali rice and its draft genome analysis.</title>
        <authorList>
            <person name="Menon R."/>
            <person name="Kumari S."/>
            <person name="Rameshkumar N."/>
        </authorList>
    </citation>
    <scope>NUCLEOTIDE SEQUENCE [LARGE SCALE GENOMIC DNA]</scope>
    <source>
        <strain evidence="2 3">L3B27</strain>
    </source>
</reference>
<name>A0A2U0SFU7_9SPHN</name>
<proteinExistence type="predicted"/>
<dbReference type="Proteomes" id="UP000245890">
    <property type="component" value="Unassembled WGS sequence"/>
</dbReference>
<evidence type="ECO:0000313" key="3">
    <source>
        <dbReference type="Proteomes" id="UP000245890"/>
    </source>
</evidence>
<gene>
    <name evidence="2" type="ORF">DD559_13105</name>
</gene>